<evidence type="ECO:0000259" key="3">
    <source>
        <dbReference type="PROSITE" id="PS50977"/>
    </source>
</evidence>
<dbReference type="PANTHER" id="PTHR43479:SF11">
    <property type="entry name" value="ACREF_ENVCD OPERON REPRESSOR-RELATED"/>
    <property type="match status" value="1"/>
</dbReference>
<feature type="domain" description="HTH tetR-type" evidence="3">
    <location>
        <begin position="12"/>
        <end position="74"/>
    </location>
</feature>
<dbReference type="SUPFAM" id="SSF46689">
    <property type="entry name" value="Homeodomain-like"/>
    <property type="match status" value="1"/>
</dbReference>
<keyword evidence="1 2" id="KW-0238">DNA-binding</keyword>
<dbReference type="PANTHER" id="PTHR43479">
    <property type="entry name" value="ACREF/ENVCD OPERON REPRESSOR-RELATED"/>
    <property type="match status" value="1"/>
</dbReference>
<dbReference type="RefSeq" id="WP_002463855.1">
    <property type="nucleotide sequence ID" value="NZ_AEUN01000406.1"/>
</dbReference>
<name>G5JIJ5_9STAP</name>
<keyword evidence="5" id="KW-1185">Reference proteome</keyword>
<dbReference type="AlphaFoldDB" id="G5JIJ5"/>
<proteinExistence type="predicted"/>
<dbReference type="OrthoDB" id="1679733at2"/>
<dbReference type="InterPro" id="IPR050624">
    <property type="entry name" value="HTH-type_Tx_Regulator"/>
</dbReference>
<evidence type="ECO:0000313" key="4">
    <source>
        <dbReference type="EMBL" id="EHJ07994.1"/>
    </source>
</evidence>
<dbReference type="Proteomes" id="UP000005413">
    <property type="component" value="Unassembled WGS sequence"/>
</dbReference>
<evidence type="ECO:0000313" key="5">
    <source>
        <dbReference type="Proteomes" id="UP000005413"/>
    </source>
</evidence>
<dbReference type="PATRIC" id="fig|911238.3.peg.1089"/>
<gene>
    <name evidence="4" type="ORF">SS7213T_06416</name>
</gene>
<accession>G5JIJ5</accession>
<dbReference type="EMBL" id="AEUN01000406">
    <property type="protein sequence ID" value="EHJ07994.1"/>
    <property type="molecule type" value="Genomic_DNA"/>
</dbReference>
<dbReference type="PROSITE" id="PS50977">
    <property type="entry name" value="HTH_TETR_2"/>
    <property type="match status" value="1"/>
</dbReference>
<dbReference type="GO" id="GO:0003677">
    <property type="term" value="F:DNA binding"/>
    <property type="evidence" value="ECO:0007669"/>
    <property type="project" value="UniProtKB-UniRule"/>
</dbReference>
<protein>
    <submittedName>
        <fullName evidence="4">Putative DNA-binding protein</fullName>
    </submittedName>
</protein>
<organism evidence="4 5">
    <name type="scientific">Staphylococcus simiae CCM 7213 = CCUG 51256</name>
    <dbReference type="NCBI Taxonomy" id="911238"/>
    <lineage>
        <taxon>Bacteria</taxon>
        <taxon>Bacillati</taxon>
        <taxon>Bacillota</taxon>
        <taxon>Bacilli</taxon>
        <taxon>Bacillales</taxon>
        <taxon>Staphylococcaceae</taxon>
        <taxon>Staphylococcus</taxon>
    </lineage>
</organism>
<evidence type="ECO:0000256" key="2">
    <source>
        <dbReference type="PROSITE-ProRule" id="PRU00335"/>
    </source>
</evidence>
<dbReference type="InterPro" id="IPR001647">
    <property type="entry name" value="HTH_TetR"/>
</dbReference>
<evidence type="ECO:0000256" key="1">
    <source>
        <dbReference type="ARBA" id="ARBA00023125"/>
    </source>
</evidence>
<dbReference type="InterPro" id="IPR009057">
    <property type="entry name" value="Homeodomain-like_sf"/>
</dbReference>
<reference evidence="4 5" key="1">
    <citation type="journal article" date="2012" name="BMC Genomics">
        <title>Comparative genomic analysis of the genus Staphylococcus including Staphylococcus aureus and its newly described sister species Staphylococcus simiae.</title>
        <authorList>
            <person name="Suzuki H."/>
            <person name="Lefebure T."/>
            <person name="Pavinski Bitar P."/>
            <person name="Stanhope M.J."/>
        </authorList>
    </citation>
    <scope>NUCLEOTIDE SEQUENCE [LARGE SCALE GENOMIC DNA]</scope>
    <source>
        <strain evidence="4 5">CCM 7213</strain>
    </source>
</reference>
<dbReference type="Pfam" id="PF00440">
    <property type="entry name" value="TetR_N"/>
    <property type="match status" value="1"/>
</dbReference>
<sequence>MLDENKKIRSDAKHNKLIILETIIQLSQQGVNISEMNMADIARKAGVGVGTLYRHFDNKASLCTTMMDEQVEAMFDSIEQFLDAHQSDSLYDKLYGILSIYINLKDKNLETLSFIEKSGQKSNSMINIPFFERLKLVLRQQFEGTDDTDVDFKLNVLLNSFSSDFYQYMTKRQGYNKAQFLHHLITTIL</sequence>
<dbReference type="Gene3D" id="1.10.357.10">
    <property type="entry name" value="Tetracycline Repressor, domain 2"/>
    <property type="match status" value="1"/>
</dbReference>
<comment type="caution">
    <text evidence="4">The sequence shown here is derived from an EMBL/GenBank/DDBJ whole genome shotgun (WGS) entry which is preliminary data.</text>
</comment>
<feature type="DNA-binding region" description="H-T-H motif" evidence="2">
    <location>
        <begin position="37"/>
        <end position="56"/>
    </location>
</feature>